<evidence type="ECO:0000313" key="1">
    <source>
        <dbReference type="EMBL" id="GEZ13498.1"/>
    </source>
</evidence>
<protein>
    <submittedName>
        <fullName evidence="1">Uncharacterized protein</fullName>
    </submittedName>
</protein>
<gene>
    <name evidence="1" type="ORF">Tci_485471</name>
</gene>
<reference evidence="1" key="1">
    <citation type="journal article" date="2019" name="Sci. Rep.">
        <title>Draft genome of Tanacetum cinerariifolium, the natural source of mosquito coil.</title>
        <authorList>
            <person name="Yamashiro T."/>
            <person name="Shiraishi A."/>
            <person name="Satake H."/>
            <person name="Nakayama K."/>
        </authorList>
    </citation>
    <scope>NUCLEOTIDE SEQUENCE</scope>
</reference>
<name>A0A699I4N0_TANCI</name>
<dbReference type="AlphaFoldDB" id="A0A699I4N0"/>
<proteinExistence type="predicted"/>
<sequence length="120" mass="12680">MGVLHQKMVKSAMMKDLYSKLNGSSKEMAEKIKRMKVDAESRGKVESSFLSLVLGSGKSSLLAVFFVAVELTIDSLATSFVNSCGSISLGVGVVAKYVCCRTSCEVDVVESGAGRISNGC</sequence>
<organism evidence="1">
    <name type="scientific">Tanacetum cinerariifolium</name>
    <name type="common">Dalmatian daisy</name>
    <name type="synonym">Chrysanthemum cinerariifolium</name>
    <dbReference type="NCBI Taxonomy" id="118510"/>
    <lineage>
        <taxon>Eukaryota</taxon>
        <taxon>Viridiplantae</taxon>
        <taxon>Streptophyta</taxon>
        <taxon>Embryophyta</taxon>
        <taxon>Tracheophyta</taxon>
        <taxon>Spermatophyta</taxon>
        <taxon>Magnoliopsida</taxon>
        <taxon>eudicotyledons</taxon>
        <taxon>Gunneridae</taxon>
        <taxon>Pentapetalae</taxon>
        <taxon>asterids</taxon>
        <taxon>campanulids</taxon>
        <taxon>Asterales</taxon>
        <taxon>Asteraceae</taxon>
        <taxon>Asteroideae</taxon>
        <taxon>Anthemideae</taxon>
        <taxon>Anthemidinae</taxon>
        <taxon>Tanacetum</taxon>
    </lineage>
</organism>
<dbReference type="EMBL" id="BKCJ010244471">
    <property type="protein sequence ID" value="GEZ13498.1"/>
    <property type="molecule type" value="Genomic_DNA"/>
</dbReference>
<comment type="caution">
    <text evidence="1">The sequence shown here is derived from an EMBL/GenBank/DDBJ whole genome shotgun (WGS) entry which is preliminary data.</text>
</comment>
<accession>A0A699I4N0</accession>